<accession>A0A2B8BP69</accession>
<organism evidence="1 2">
    <name type="scientific">Azospirillum palustre</name>
    <dbReference type="NCBI Taxonomy" id="2044885"/>
    <lineage>
        <taxon>Bacteria</taxon>
        <taxon>Pseudomonadati</taxon>
        <taxon>Pseudomonadota</taxon>
        <taxon>Alphaproteobacteria</taxon>
        <taxon>Rhodospirillales</taxon>
        <taxon>Azospirillaceae</taxon>
        <taxon>Azospirillum</taxon>
    </lineage>
</organism>
<protein>
    <recommendedName>
        <fullName evidence="3">2OG-Fe(II) oxygenase</fullName>
    </recommendedName>
</protein>
<evidence type="ECO:0008006" key="3">
    <source>
        <dbReference type="Google" id="ProtNLM"/>
    </source>
</evidence>
<reference evidence="2" key="1">
    <citation type="submission" date="2017-10" db="EMBL/GenBank/DDBJ databases">
        <authorList>
            <person name="Kravchenko I.K."/>
            <person name="Grouzdev D.S."/>
        </authorList>
    </citation>
    <scope>NUCLEOTIDE SEQUENCE [LARGE SCALE GENOMIC DNA]</scope>
    <source>
        <strain evidence="2">B2</strain>
    </source>
</reference>
<dbReference type="EMBL" id="PDKW01000036">
    <property type="protein sequence ID" value="PGH59333.1"/>
    <property type="molecule type" value="Genomic_DNA"/>
</dbReference>
<keyword evidence="2" id="KW-1185">Reference proteome</keyword>
<proteinExistence type="predicted"/>
<dbReference type="RefSeq" id="WP_098734683.1">
    <property type="nucleotide sequence ID" value="NZ_PDKW01000036.1"/>
</dbReference>
<dbReference type="Gene3D" id="2.60.120.620">
    <property type="entry name" value="q2cbj1_9rhob like domain"/>
    <property type="match status" value="1"/>
</dbReference>
<dbReference type="Proteomes" id="UP000225379">
    <property type="component" value="Unassembled WGS sequence"/>
</dbReference>
<dbReference type="AlphaFoldDB" id="A0A2B8BP69"/>
<gene>
    <name evidence="1" type="ORF">CRT60_01530</name>
</gene>
<comment type="caution">
    <text evidence="1">The sequence shown here is derived from an EMBL/GenBank/DDBJ whole genome shotgun (WGS) entry which is preliminary data.</text>
</comment>
<evidence type="ECO:0000313" key="1">
    <source>
        <dbReference type="EMBL" id="PGH59333.1"/>
    </source>
</evidence>
<evidence type="ECO:0000313" key="2">
    <source>
        <dbReference type="Proteomes" id="UP000225379"/>
    </source>
</evidence>
<dbReference type="OrthoDB" id="7300871at2"/>
<sequence length="241" mass="26638">MTTAALHALNRLSDTAISTDPFPHLVVPDFLPADLYARACAQWPEPAAFGILQAGDLPARHQVPLTESWLARCDGEQAAVWRDVRDCLFNPAIVASMAERFPQVRDKLGWVDAPPVPNMRIIEDHTGHAMLPHTDIEATMFSMLLYMPADGGPPNPQASSLGTALYRPRDPDFRGRGMDRYPRADFELVAQAPYRPNHLLAYAPSDRSFHGVEPVAAPCERRLLIAFAVVETRPPSRRGAV</sequence>
<name>A0A2B8BP69_9PROT</name>